<evidence type="ECO:0000313" key="2">
    <source>
        <dbReference type="Proteomes" id="UP001176941"/>
    </source>
</evidence>
<accession>A0ABN8YLJ0</accession>
<dbReference type="EMBL" id="OX459956">
    <property type="protein sequence ID" value="CAI9162324.1"/>
    <property type="molecule type" value="Genomic_DNA"/>
</dbReference>
<sequence>MWQVTSPALGFLLGEIPEAHPLECSEGARSTPHLTKFLCGSGHCASCDRRPPRELAAACPGEEDGINRTGGWAEASLDSIKARALVENVDDRPDRVGLSGSNEVARRKVLRPGLLEG</sequence>
<keyword evidence="2" id="KW-1185">Reference proteome</keyword>
<evidence type="ECO:0000313" key="1">
    <source>
        <dbReference type="EMBL" id="CAI9162324.1"/>
    </source>
</evidence>
<proteinExistence type="predicted"/>
<reference evidence="1" key="1">
    <citation type="submission" date="2023-04" db="EMBL/GenBank/DDBJ databases">
        <authorList>
            <consortium name="ELIXIR-Norway"/>
        </authorList>
    </citation>
    <scope>NUCLEOTIDE SEQUENCE [LARGE SCALE GENOMIC DNA]</scope>
</reference>
<name>A0ABN8YLJ0_RANTA</name>
<protein>
    <submittedName>
        <fullName evidence="1">Uncharacterized protein</fullName>
    </submittedName>
</protein>
<organism evidence="1 2">
    <name type="scientific">Rangifer tarandus platyrhynchus</name>
    <name type="common">Svalbard reindeer</name>
    <dbReference type="NCBI Taxonomy" id="3082113"/>
    <lineage>
        <taxon>Eukaryota</taxon>
        <taxon>Metazoa</taxon>
        <taxon>Chordata</taxon>
        <taxon>Craniata</taxon>
        <taxon>Vertebrata</taxon>
        <taxon>Euteleostomi</taxon>
        <taxon>Mammalia</taxon>
        <taxon>Eutheria</taxon>
        <taxon>Laurasiatheria</taxon>
        <taxon>Artiodactyla</taxon>
        <taxon>Ruminantia</taxon>
        <taxon>Pecora</taxon>
        <taxon>Cervidae</taxon>
        <taxon>Odocoileinae</taxon>
        <taxon>Rangifer</taxon>
    </lineage>
</organism>
<dbReference type="Proteomes" id="UP001176941">
    <property type="component" value="Chromosome 20"/>
</dbReference>
<gene>
    <name evidence="1" type="ORF">MRATA1EN1_LOCUS11286</name>
</gene>